<evidence type="ECO:0000256" key="1">
    <source>
        <dbReference type="ARBA" id="ARBA00023015"/>
    </source>
</evidence>
<dbReference type="SUPFAM" id="SSF46785">
    <property type="entry name" value="Winged helix' DNA-binding domain"/>
    <property type="match status" value="1"/>
</dbReference>
<reference evidence="5" key="1">
    <citation type="submission" date="2022-04" db="EMBL/GenBank/DDBJ databases">
        <title>Desulfatitalea alkaliphila sp. nov., a novel anaerobic sulfate-reducing bacterium isolated from terrestrial mud volcano, Taman Peninsula, Russia.</title>
        <authorList>
            <person name="Khomyakova M.A."/>
            <person name="Merkel A.Y."/>
            <person name="Slobodkin A.I."/>
        </authorList>
    </citation>
    <scope>NUCLEOTIDE SEQUENCE</scope>
    <source>
        <strain evidence="5">M08but</strain>
    </source>
</reference>
<evidence type="ECO:0000256" key="3">
    <source>
        <dbReference type="ARBA" id="ARBA00023163"/>
    </source>
</evidence>
<comment type="caution">
    <text evidence="5">The sequence shown here is derived from an EMBL/GenBank/DDBJ whole genome shotgun (WGS) entry which is preliminary data.</text>
</comment>
<dbReference type="PANTHER" id="PTHR42756">
    <property type="entry name" value="TRANSCRIPTIONAL REGULATOR, MARR"/>
    <property type="match status" value="1"/>
</dbReference>
<keyword evidence="1" id="KW-0805">Transcription regulation</keyword>
<feature type="domain" description="HTH marR-type" evidence="4">
    <location>
        <begin position="19"/>
        <end position="150"/>
    </location>
</feature>
<dbReference type="Pfam" id="PF12802">
    <property type="entry name" value="MarR_2"/>
    <property type="match status" value="1"/>
</dbReference>
<dbReference type="InterPro" id="IPR036390">
    <property type="entry name" value="WH_DNA-bd_sf"/>
</dbReference>
<dbReference type="PROSITE" id="PS50995">
    <property type="entry name" value="HTH_MARR_2"/>
    <property type="match status" value="1"/>
</dbReference>
<keyword evidence="3" id="KW-0804">Transcription</keyword>
<dbReference type="GO" id="GO:0003700">
    <property type="term" value="F:DNA-binding transcription factor activity"/>
    <property type="evidence" value="ECO:0007669"/>
    <property type="project" value="InterPro"/>
</dbReference>
<keyword evidence="2" id="KW-0238">DNA-binding</keyword>
<evidence type="ECO:0000313" key="5">
    <source>
        <dbReference type="EMBL" id="MCJ8500853.1"/>
    </source>
</evidence>
<accession>A0AA41R3V4</accession>
<organism evidence="5 6">
    <name type="scientific">Desulfatitalea alkaliphila</name>
    <dbReference type="NCBI Taxonomy" id="2929485"/>
    <lineage>
        <taxon>Bacteria</taxon>
        <taxon>Pseudomonadati</taxon>
        <taxon>Thermodesulfobacteriota</taxon>
        <taxon>Desulfobacteria</taxon>
        <taxon>Desulfobacterales</taxon>
        <taxon>Desulfosarcinaceae</taxon>
        <taxon>Desulfatitalea</taxon>
    </lineage>
</organism>
<dbReference type="EMBL" id="JALJRB010000009">
    <property type="protein sequence ID" value="MCJ8500853.1"/>
    <property type="molecule type" value="Genomic_DNA"/>
</dbReference>
<keyword evidence="6" id="KW-1185">Reference proteome</keyword>
<dbReference type="InterPro" id="IPR036388">
    <property type="entry name" value="WH-like_DNA-bd_sf"/>
</dbReference>
<dbReference type="InterPro" id="IPR000835">
    <property type="entry name" value="HTH_MarR-typ"/>
</dbReference>
<dbReference type="RefSeq" id="WP_246906495.1">
    <property type="nucleotide sequence ID" value="NZ_JALJRB010000009.1"/>
</dbReference>
<evidence type="ECO:0000313" key="6">
    <source>
        <dbReference type="Proteomes" id="UP001165427"/>
    </source>
</evidence>
<dbReference type="Gene3D" id="1.10.10.10">
    <property type="entry name" value="Winged helix-like DNA-binding domain superfamily/Winged helix DNA-binding domain"/>
    <property type="match status" value="1"/>
</dbReference>
<dbReference type="SMART" id="SM00347">
    <property type="entry name" value="HTH_MARR"/>
    <property type="match status" value="1"/>
</dbReference>
<sequence length="153" mass="16805">MELKDKDKELKRKCWEVAGTCVAGNLRRVSRAVAKVYDVALKPSGLRGTQFNLMTAIIIMGPVAISKLAEVLAMDRTTLTRNLGPLQKQGLVDISAGDDQRTRIVEMTLEGKQIYQQALPLWDKAQNEMAGKLGKDRIKSLLVDLKAAAKVVG</sequence>
<gene>
    <name evidence="5" type="ORF">MRX98_09745</name>
</gene>
<dbReference type="AlphaFoldDB" id="A0AA41R3V4"/>
<dbReference type="PANTHER" id="PTHR42756:SF1">
    <property type="entry name" value="TRANSCRIPTIONAL REPRESSOR OF EMRAB OPERON"/>
    <property type="match status" value="1"/>
</dbReference>
<dbReference type="GO" id="GO:0003677">
    <property type="term" value="F:DNA binding"/>
    <property type="evidence" value="ECO:0007669"/>
    <property type="project" value="UniProtKB-KW"/>
</dbReference>
<evidence type="ECO:0000256" key="2">
    <source>
        <dbReference type="ARBA" id="ARBA00023125"/>
    </source>
</evidence>
<evidence type="ECO:0000259" key="4">
    <source>
        <dbReference type="PROSITE" id="PS50995"/>
    </source>
</evidence>
<name>A0AA41R3V4_9BACT</name>
<proteinExistence type="predicted"/>
<protein>
    <submittedName>
        <fullName evidence="5">MarR family winged helix-turn-helix transcriptional regulator</fullName>
    </submittedName>
</protein>
<dbReference type="Proteomes" id="UP001165427">
    <property type="component" value="Unassembled WGS sequence"/>
</dbReference>